<name>A0A9Q5HQM8_SANBA</name>
<accession>A0A9Q5HQM8</accession>
<organism evidence="1 2">
    <name type="scientific">Sanghuangporus baumii</name>
    <name type="common">Phellinus baumii</name>
    <dbReference type="NCBI Taxonomy" id="108892"/>
    <lineage>
        <taxon>Eukaryota</taxon>
        <taxon>Fungi</taxon>
        <taxon>Dikarya</taxon>
        <taxon>Basidiomycota</taxon>
        <taxon>Agaricomycotina</taxon>
        <taxon>Agaricomycetes</taxon>
        <taxon>Hymenochaetales</taxon>
        <taxon>Hymenochaetaceae</taxon>
        <taxon>Sanghuangporus</taxon>
    </lineage>
</organism>
<keyword evidence="2" id="KW-1185">Reference proteome</keyword>
<gene>
    <name evidence="1" type="ORF">A7U60_g8832</name>
</gene>
<dbReference type="OrthoDB" id="3237970at2759"/>
<protein>
    <submittedName>
        <fullName evidence="1">Uncharacterized protein</fullName>
    </submittedName>
</protein>
<evidence type="ECO:0000313" key="1">
    <source>
        <dbReference type="EMBL" id="OCB84156.1"/>
    </source>
</evidence>
<sequence length="111" mass="12653">MRPTLSRLIAIVPRSAVPKHLQYRVIPPPLRPSEKPAEPTLVDLLIARKEARDRVYADAQQRLQETGALEVDASIQPWPTNLRVEPIVKREAFAKITKKARMALKEALKER</sequence>
<dbReference type="AlphaFoldDB" id="A0A9Q5HQM8"/>
<proteinExistence type="predicted"/>
<evidence type="ECO:0000313" key="2">
    <source>
        <dbReference type="Proteomes" id="UP000757232"/>
    </source>
</evidence>
<dbReference type="EMBL" id="LNZH02000216">
    <property type="protein sequence ID" value="OCB84156.1"/>
    <property type="molecule type" value="Genomic_DNA"/>
</dbReference>
<reference evidence="1" key="1">
    <citation type="submission" date="2016-06" db="EMBL/GenBank/DDBJ databases">
        <title>Draft Genome sequence of the fungus Inonotus baumii.</title>
        <authorList>
            <person name="Zhu H."/>
            <person name="Lin W."/>
        </authorList>
    </citation>
    <scope>NUCLEOTIDE SEQUENCE</scope>
    <source>
        <strain evidence="1">821</strain>
    </source>
</reference>
<comment type="caution">
    <text evidence="1">The sequence shown here is derived from an EMBL/GenBank/DDBJ whole genome shotgun (WGS) entry which is preliminary data.</text>
</comment>
<dbReference type="Proteomes" id="UP000757232">
    <property type="component" value="Unassembled WGS sequence"/>
</dbReference>